<protein>
    <submittedName>
        <fullName evidence="1">Uncharacterized protein</fullName>
    </submittedName>
</protein>
<dbReference type="Proteomes" id="UP000072653">
    <property type="component" value="Unassembled WGS sequence"/>
</dbReference>
<dbReference type="AlphaFoldDB" id="A0A139PGZ1"/>
<gene>
    <name evidence="1" type="ORF">SORDD16_00002</name>
</gene>
<dbReference type="EMBL" id="LQOB01000002">
    <property type="protein sequence ID" value="KXT88516.1"/>
    <property type="molecule type" value="Genomic_DNA"/>
</dbReference>
<name>A0A139PGZ1_STROR</name>
<organism evidence="1 2">
    <name type="scientific">Streptococcus oralis</name>
    <dbReference type="NCBI Taxonomy" id="1303"/>
    <lineage>
        <taxon>Bacteria</taxon>
        <taxon>Bacillati</taxon>
        <taxon>Bacillota</taxon>
        <taxon>Bacilli</taxon>
        <taxon>Lactobacillales</taxon>
        <taxon>Streptococcaceae</taxon>
        <taxon>Streptococcus</taxon>
    </lineage>
</organism>
<accession>A0A139PGZ1</accession>
<evidence type="ECO:0000313" key="1">
    <source>
        <dbReference type="EMBL" id="KXT88516.1"/>
    </source>
</evidence>
<comment type="caution">
    <text evidence="1">The sequence shown here is derived from an EMBL/GenBank/DDBJ whole genome shotgun (WGS) entry which is preliminary data.</text>
</comment>
<proteinExistence type="predicted"/>
<reference evidence="1 2" key="1">
    <citation type="submission" date="2016-01" db="EMBL/GenBank/DDBJ databases">
        <title>Highly variable Streptococcus oralis are common among viridans streptococci isolated from primates.</title>
        <authorList>
            <person name="Denapaite D."/>
            <person name="Rieger M."/>
            <person name="Koendgen S."/>
            <person name="Brueckner R."/>
            <person name="Ochigava I."/>
            <person name="Kappeler P."/>
            <person name="Maetz-Rensing K."/>
            <person name="Leendertz F."/>
            <person name="Hakenbeck R."/>
        </authorList>
    </citation>
    <scope>NUCLEOTIDE SEQUENCE [LARGE SCALE GENOMIC DNA]</scope>
    <source>
        <strain evidence="1 2">DD16</strain>
    </source>
</reference>
<dbReference type="PATRIC" id="fig|1303.79.peg.4"/>
<evidence type="ECO:0000313" key="2">
    <source>
        <dbReference type="Proteomes" id="UP000072653"/>
    </source>
</evidence>
<sequence>MMTTRIAIMKEFDRRSLPIESGKITGVSFKKIVENGLTDLSFQGPLDRH</sequence>